<evidence type="ECO:0000313" key="5">
    <source>
        <dbReference type="Proteomes" id="UP001597391"/>
    </source>
</evidence>
<dbReference type="NCBIfam" id="NF038134">
    <property type="entry name" value="choice_anch_M"/>
    <property type="match status" value="1"/>
</dbReference>
<dbReference type="InterPro" id="IPR022435">
    <property type="entry name" value="Surface-anchored_actinobac"/>
</dbReference>
<evidence type="ECO:0000313" key="4">
    <source>
        <dbReference type="EMBL" id="MFD2840461.1"/>
    </source>
</evidence>
<feature type="transmembrane region" description="Helical" evidence="2">
    <location>
        <begin position="288"/>
        <end position="309"/>
    </location>
</feature>
<evidence type="ECO:0000256" key="3">
    <source>
        <dbReference type="SAM" id="SignalP"/>
    </source>
</evidence>
<proteinExistence type="predicted"/>
<reference evidence="5" key="1">
    <citation type="journal article" date="2019" name="Int. J. Syst. Evol. Microbiol.">
        <title>The Global Catalogue of Microorganisms (GCM) 10K type strain sequencing project: providing services to taxonomists for standard genome sequencing and annotation.</title>
        <authorList>
            <consortium name="The Broad Institute Genomics Platform"/>
            <consortium name="The Broad Institute Genome Sequencing Center for Infectious Disease"/>
            <person name="Wu L."/>
            <person name="Ma J."/>
        </authorList>
    </citation>
    <scope>NUCLEOTIDE SEQUENCE [LARGE SCALE GENOMIC DNA]</scope>
    <source>
        <strain evidence="5">KCTC 33576</strain>
    </source>
</reference>
<dbReference type="EMBL" id="JBHUOP010000003">
    <property type="protein sequence ID" value="MFD2840461.1"/>
    <property type="molecule type" value="Genomic_DNA"/>
</dbReference>
<feature type="chain" id="PRO_5045576730" evidence="3">
    <location>
        <begin position="30"/>
        <end position="342"/>
    </location>
</feature>
<protein>
    <submittedName>
        <fullName evidence="4">Choice-of-anchor M domain-containing protein</fullName>
    </submittedName>
</protein>
<gene>
    <name evidence="4" type="ORF">ACFSYH_07720</name>
</gene>
<feature type="region of interest" description="Disordered" evidence="1">
    <location>
        <begin position="236"/>
        <end position="280"/>
    </location>
</feature>
<name>A0ABW5XGT5_9MICO</name>
<keyword evidence="2" id="KW-1133">Transmembrane helix</keyword>
<accession>A0ABW5XGT5</accession>
<evidence type="ECO:0000256" key="2">
    <source>
        <dbReference type="SAM" id="Phobius"/>
    </source>
</evidence>
<organism evidence="4 5">
    <name type="scientific">Populibacterium corticicola</name>
    <dbReference type="NCBI Taxonomy" id="1812826"/>
    <lineage>
        <taxon>Bacteria</taxon>
        <taxon>Bacillati</taxon>
        <taxon>Actinomycetota</taxon>
        <taxon>Actinomycetes</taxon>
        <taxon>Micrococcales</taxon>
        <taxon>Jonesiaceae</taxon>
        <taxon>Populibacterium</taxon>
    </lineage>
</organism>
<dbReference type="Proteomes" id="UP001597391">
    <property type="component" value="Unassembled WGS sequence"/>
</dbReference>
<evidence type="ECO:0000256" key="1">
    <source>
        <dbReference type="SAM" id="MobiDB-lite"/>
    </source>
</evidence>
<comment type="caution">
    <text evidence="4">The sequence shown here is derived from an EMBL/GenBank/DDBJ whole genome shotgun (WGS) entry which is preliminary data.</text>
</comment>
<feature type="compositionally biased region" description="Polar residues" evidence="1">
    <location>
        <begin position="248"/>
        <end position="280"/>
    </location>
</feature>
<dbReference type="NCBIfam" id="TIGR03769">
    <property type="entry name" value="P_ac_wall_RPT"/>
    <property type="match status" value="1"/>
</dbReference>
<keyword evidence="2" id="KW-0812">Transmembrane</keyword>
<keyword evidence="3" id="KW-0732">Signal</keyword>
<dbReference type="RefSeq" id="WP_377466309.1">
    <property type="nucleotide sequence ID" value="NZ_JBHUOP010000003.1"/>
</dbReference>
<sequence length="342" mass="36831">MKAINTRRLIRSGLASLGILLLLAPHAAAATDDDLDQLIDPNQAQGTGQVVLDAGHVDMGPTLNTGEWRLQIHDDTSEPRYWRNLEDVVLKVSDQSILEVPDNPSFSFLGITPGKQVWVIPQVERNGVIWAGWNTQEPGVLSSVSGGVTLRMLDVEGPGDVTVYLQGGNFSEPKPLWTTREQLPQDVWIELNTHTHANWVFDAPGVYFINFEASATLTDGTQAVSTDVLRIAVGNDTDPQTAFGPVEQTGTSPQPSASSVEGNAEQPDQTRNASNDATTQNNPLTESIIWIVAGVVVVVLIISGTLISLSNRKVNQAALERALAAQDSAVPSKATEERKSES</sequence>
<keyword evidence="2" id="KW-0472">Membrane</keyword>
<keyword evidence="5" id="KW-1185">Reference proteome</keyword>
<feature type="signal peptide" evidence="3">
    <location>
        <begin position="1"/>
        <end position="29"/>
    </location>
</feature>